<comment type="caution">
    <text evidence="2">The sequence shown here is derived from an EMBL/GenBank/DDBJ whole genome shotgun (WGS) entry which is preliminary data.</text>
</comment>
<organism evidence="2 3">
    <name type="scientific">Cyclotella cryptica</name>
    <dbReference type="NCBI Taxonomy" id="29204"/>
    <lineage>
        <taxon>Eukaryota</taxon>
        <taxon>Sar</taxon>
        <taxon>Stramenopiles</taxon>
        <taxon>Ochrophyta</taxon>
        <taxon>Bacillariophyta</taxon>
        <taxon>Coscinodiscophyceae</taxon>
        <taxon>Thalassiosirophycidae</taxon>
        <taxon>Stephanodiscales</taxon>
        <taxon>Stephanodiscaceae</taxon>
        <taxon>Cyclotella</taxon>
    </lineage>
</organism>
<name>A0ABD3Q5R6_9STRA</name>
<evidence type="ECO:0008006" key="4">
    <source>
        <dbReference type="Google" id="ProtNLM"/>
    </source>
</evidence>
<dbReference type="EMBL" id="JABMIG020000069">
    <property type="protein sequence ID" value="KAL3795633.1"/>
    <property type="molecule type" value="Genomic_DNA"/>
</dbReference>
<evidence type="ECO:0000313" key="2">
    <source>
        <dbReference type="EMBL" id="KAL3795633.1"/>
    </source>
</evidence>
<accession>A0ABD3Q5R6</accession>
<dbReference type="SUPFAM" id="SSF48371">
    <property type="entry name" value="ARM repeat"/>
    <property type="match status" value="1"/>
</dbReference>
<feature type="region of interest" description="Disordered" evidence="1">
    <location>
        <begin position="1"/>
        <end position="67"/>
    </location>
</feature>
<keyword evidence="3" id="KW-1185">Reference proteome</keyword>
<evidence type="ECO:0000256" key="1">
    <source>
        <dbReference type="SAM" id="MobiDB-lite"/>
    </source>
</evidence>
<dbReference type="Proteomes" id="UP001516023">
    <property type="component" value="Unassembled WGS sequence"/>
</dbReference>
<protein>
    <recommendedName>
        <fullName evidence="4">SWI/SNF-like complex subunit BAF250 C-terminal domain-containing protein</fullName>
    </recommendedName>
</protein>
<feature type="compositionally biased region" description="Basic and acidic residues" evidence="1">
    <location>
        <begin position="39"/>
        <end position="48"/>
    </location>
</feature>
<dbReference type="AlphaFoldDB" id="A0ABD3Q5R6"/>
<sequence length="599" mass="65290">MNESGGFTEAQPSPSPAQQPEAPPPKRDGRGRPKKRKTEGKEADGAADKKRRPARNPRVPSAPPSIDLVTTHAALGGCDVMVIASNLMSDDPEKVSWALNGLLKATADVESNYCLGVGGEKVISALCQLFDETIGWDEPNEGNEVDDFKNLAPNVSHWRASSLIGKHERWRSFCRDKLASQLASSSDPSLLIDPETDVRVLDMVVIILRNLSYVAQNLRFLAHSESALRVLTGALYYRGYAVGVGGGEAHQGEDVQSSSHQSNMCVYSIQALINMAPLIDVTGRQIFIDRVFLESDEKEITSTVPDQTSTGNDNKEFPTYGIASRLGFGGMHLAKQYDSKAETIDAISDDVVWALVGSHVRTTLAIFPALSSVMDPNDTTTMSGWHRPSVQTALDLFIALLENTDNKAIFLTVPDSLLHQLTEMLYFPRLGPDSMDYIDPVRNVVSRVIGLKFMGYDATVDSDLRDRACELLVKLTELSPITRRRLGMATSISGMAQRDCTAMSTERQEGISPSILQIEASSSPHRINVRLYDSLLSMISTSSGRGDAASLAAQLLSNLVTVPENKAGILYVERKLISVSAKDPHVANVACNSIFNRLK</sequence>
<gene>
    <name evidence="2" type="ORF">HJC23_002040</name>
</gene>
<dbReference type="InterPro" id="IPR016024">
    <property type="entry name" value="ARM-type_fold"/>
</dbReference>
<proteinExistence type="predicted"/>
<feature type="compositionally biased region" description="Pro residues" evidence="1">
    <location>
        <begin position="13"/>
        <end position="23"/>
    </location>
</feature>
<evidence type="ECO:0000313" key="3">
    <source>
        <dbReference type="Proteomes" id="UP001516023"/>
    </source>
</evidence>
<reference evidence="2 3" key="1">
    <citation type="journal article" date="2020" name="G3 (Bethesda)">
        <title>Improved Reference Genome for Cyclotella cryptica CCMP332, a Model for Cell Wall Morphogenesis, Salinity Adaptation, and Lipid Production in Diatoms (Bacillariophyta).</title>
        <authorList>
            <person name="Roberts W.R."/>
            <person name="Downey K.M."/>
            <person name="Ruck E.C."/>
            <person name="Traller J.C."/>
            <person name="Alverson A.J."/>
        </authorList>
    </citation>
    <scope>NUCLEOTIDE SEQUENCE [LARGE SCALE GENOMIC DNA]</scope>
    <source>
        <strain evidence="2 3">CCMP332</strain>
    </source>
</reference>